<evidence type="ECO:0000256" key="1">
    <source>
        <dbReference type="SAM" id="Phobius"/>
    </source>
</evidence>
<keyword evidence="1" id="KW-0812">Transmembrane</keyword>
<sequence length="320" mass="33982">MRLIETTLSVDGTAIEKCPGRPAVQNIMNGTIFPIDDGYSYGPRWYIPGTSALQALIFEPGERSSREQPEGTCPDGQGSCIELNQFGMCCEINKYCYFDGDWEPKCCPAGWKCPDSPCQADEFYCNVTTSKAVRMTLTSEQTTAGASAASKTEEIITAFISHYTTASCCSRACGASSYSCDSVFGGHCCGFGSQCALGASCVADTMYKTSSCLPTQITCEPSEGGGCCNTGAVCAVIGSTPTFACKDRGPILEDHVAGLSPSVTAGIGVGVAIGAVIIIAVVAYLSIWRRRLNRRNEKILTVDSQDRSEFADTMVETTGR</sequence>
<dbReference type="EMBL" id="VFLP01000008">
    <property type="protein sequence ID" value="TRX96903.1"/>
    <property type="molecule type" value="Genomic_DNA"/>
</dbReference>
<gene>
    <name evidence="2" type="ORF">FHL15_002209</name>
</gene>
<protein>
    <submittedName>
        <fullName evidence="2">Uncharacterized protein</fullName>
    </submittedName>
</protein>
<dbReference type="Proteomes" id="UP000319160">
    <property type="component" value="Unassembled WGS sequence"/>
</dbReference>
<keyword evidence="3" id="KW-1185">Reference proteome</keyword>
<evidence type="ECO:0000313" key="3">
    <source>
        <dbReference type="Proteomes" id="UP000319160"/>
    </source>
</evidence>
<reference evidence="3" key="1">
    <citation type="submission" date="2019-06" db="EMBL/GenBank/DDBJ databases">
        <title>Draft genome sequence of the griseofulvin-producing fungus Xylaria cubensis strain G536.</title>
        <authorList>
            <person name="Mead M.E."/>
            <person name="Raja H.A."/>
            <person name="Steenwyk J.L."/>
            <person name="Knowles S.L."/>
            <person name="Oberlies N.H."/>
            <person name="Rokas A."/>
        </authorList>
    </citation>
    <scope>NUCLEOTIDE SEQUENCE [LARGE SCALE GENOMIC DNA]</scope>
    <source>
        <strain evidence="3">G536</strain>
    </source>
</reference>
<comment type="caution">
    <text evidence="2">The sequence shown here is derived from an EMBL/GenBank/DDBJ whole genome shotgun (WGS) entry which is preliminary data.</text>
</comment>
<accession>A0A553I9M2</accession>
<name>A0A553I9M2_9PEZI</name>
<evidence type="ECO:0000313" key="2">
    <source>
        <dbReference type="EMBL" id="TRX96903.1"/>
    </source>
</evidence>
<dbReference type="OrthoDB" id="4499262at2759"/>
<keyword evidence="1" id="KW-1133">Transmembrane helix</keyword>
<keyword evidence="1" id="KW-0472">Membrane</keyword>
<dbReference type="AlphaFoldDB" id="A0A553I9M2"/>
<organism evidence="2 3">
    <name type="scientific">Xylaria flabelliformis</name>
    <dbReference type="NCBI Taxonomy" id="2512241"/>
    <lineage>
        <taxon>Eukaryota</taxon>
        <taxon>Fungi</taxon>
        <taxon>Dikarya</taxon>
        <taxon>Ascomycota</taxon>
        <taxon>Pezizomycotina</taxon>
        <taxon>Sordariomycetes</taxon>
        <taxon>Xylariomycetidae</taxon>
        <taxon>Xylariales</taxon>
        <taxon>Xylariaceae</taxon>
        <taxon>Xylaria</taxon>
    </lineage>
</organism>
<feature type="transmembrane region" description="Helical" evidence="1">
    <location>
        <begin position="265"/>
        <end position="288"/>
    </location>
</feature>
<proteinExistence type="predicted"/>
<dbReference type="STRING" id="2512241.A0A553I9M2"/>